<dbReference type="GO" id="GO:0003677">
    <property type="term" value="F:DNA binding"/>
    <property type="evidence" value="ECO:0007669"/>
    <property type="project" value="UniProtKB-KW"/>
</dbReference>
<evidence type="ECO:0000256" key="1">
    <source>
        <dbReference type="ARBA" id="ARBA00023125"/>
    </source>
</evidence>
<evidence type="ECO:0000313" key="3">
    <source>
        <dbReference type="EMBL" id="SIM52002.1"/>
    </source>
</evidence>
<keyword evidence="1" id="KW-0238">DNA-binding</keyword>
<dbReference type="Proteomes" id="UP000185124">
    <property type="component" value="Unassembled WGS sequence"/>
</dbReference>
<protein>
    <submittedName>
        <fullName evidence="3">Regulatory protein, tetR family</fullName>
    </submittedName>
</protein>
<evidence type="ECO:0000259" key="2">
    <source>
        <dbReference type="Pfam" id="PF00440"/>
    </source>
</evidence>
<feature type="domain" description="HTH tetR-type" evidence="2">
    <location>
        <begin position="15"/>
        <end position="61"/>
    </location>
</feature>
<evidence type="ECO:0000313" key="4">
    <source>
        <dbReference type="Proteomes" id="UP000185124"/>
    </source>
</evidence>
<dbReference type="SUPFAM" id="SSF46689">
    <property type="entry name" value="Homeodomain-like"/>
    <property type="match status" value="1"/>
</dbReference>
<dbReference type="RefSeq" id="WP_074308210.1">
    <property type="nucleotide sequence ID" value="NZ_FSQT01000001.1"/>
</dbReference>
<proteinExistence type="predicted"/>
<reference evidence="4" key="1">
    <citation type="submission" date="2016-12" db="EMBL/GenBank/DDBJ databases">
        <authorList>
            <person name="Varghese N."/>
            <person name="Submissions S."/>
        </authorList>
    </citation>
    <scope>NUCLEOTIDE SEQUENCE [LARGE SCALE GENOMIC DNA]</scope>
    <source>
        <strain evidence="4">DSM 45599</strain>
    </source>
</reference>
<organism evidence="3 4">
    <name type="scientific">Micromonospora cremea</name>
    <dbReference type="NCBI Taxonomy" id="709881"/>
    <lineage>
        <taxon>Bacteria</taxon>
        <taxon>Bacillati</taxon>
        <taxon>Actinomycetota</taxon>
        <taxon>Actinomycetes</taxon>
        <taxon>Micromonosporales</taxon>
        <taxon>Micromonosporaceae</taxon>
        <taxon>Micromonospora</taxon>
    </lineage>
</organism>
<dbReference type="InterPro" id="IPR009057">
    <property type="entry name" value="Homeodomain-like_sf"/>
</dbReference>
<dbReference type="STRING" id="709881.SAMN04489832_0383"/>
<gene>
    <name evidence="3" type="ORF">SAMN04489832_0383</name>
</gene>
<name>A0A1N5TU45_9ACTN</name>
<dbReference type="OrthoDB" id="5177743at2"/>
<keyword evidence="4" id="KW-1185">Reference proteome</keyword>
<dbReference type="EMBL" id="FSQT01000001">
    <property type="protein sequence ID" value="SIM52002.1"/>
    <property type="molecule type" value="Genomic_DNA"/>
</dbReference>
<dbReference type="InterPro" id="IPR001647">
    <property type="entry name" value="HTH_TetR"/>
</dbReference>
<sequence length="202" mass="22458">MFEETTFASARKIELLEAAYRYSLAHGLADLSLRPLAAAIGSSPRVLMFLFGNKDGLLRELLERARIDELAMLDHIQEPSNTTAIGLAAAIERLWAWLATDEHRQLLRLWAEAYTRSLIEPDGVWGGFAATTVSDWLAVLAACQPPRERDSEKGAARRTLALAILRGALLDLLATEDHDRVTAAVYHQLALFHHRRAAVPRP</sequence>
<dbReference type="AlphaFoldDB" id="A0A1N5TU45"/>
<dbReference type="Gene3D" id="1.10.357.10">
    <property type="entry name" value="Tetracycline Repressor, domain 2"/>
    <property type="match status" value="1"/>
</dbReference>
<dbReference type="Pfam" id="PF00440">
    <property type="entry name" value="TetR_N"/>
    <property type="match status" value="1"/>
</dbReference>
<accession>A0A1N5TU45</accession>